<name>I7MCI9_TETTS</name>
<dbReference type="InterPro" id="IPR036770">
    <property type="entry name" value="Ankyrin_rpt-contain_sf"/>
</dbReference>
<sequence length="746" mass="87157">MKSYKEEIKQMQHQIHLNYAKTQLNNTSCEGSPTSIYLTKAAHSNLQNNLNLTETTAMNDANSSRTQPNYPNLGEITWRELSFNVPSRMIKVPDFIPFNKKSMQNKKRPSSSSVSTPFLKNIVSKKDKSISQYLKGDKQNNSLSKSIILKKYDISNTSIRVKTEGDRQIKKKGQQQMQDAALYDFLQDHLSDLYQDQALDPYKPNMNLQKRSYAISQQSIKSNTSIQALEQQIKQKKMSEQQRIEVEYQLEKKKAHLDNKLYFKKLYKIQKSALNNYLNGEGVEENVIDCHKEIVNPLTSYVKQKQLENIQKHQQELNRSFIKNNQKPIYQSQLKQRQEKQLQNQIYKGNNNKKTESNQGVSSLEQIQKKKEEMQKEAQANFLDNFLKGERFYFEKLGEIQNQAKQNFIQEIHVNQKYYFDQQMQPEEQFLSKNDIKTEKNVSILKTIQKKQQVNQMQQMNTQRNSLLTSKSKDTLQSILLNKLGSSIVKRAPTRLLTIQQKSNILSQQVTIDEGQNYTRQTSKKQNQNEQNDSNFDTQSFSIQIQQNQDHQEESSQKNKKSQMISNMLEIYSQKQEDFIKYEKNLIIQKDKAVESINNMNFTIQELSSKLEGIQQIPKLTEFEQDIFSYVKNNKVKEIEACLHANEQIVHLQDSTGKTLLHWAAMRGQEEIVNILLKYKSQLSALDLNKKMPKDLALQYNQQKIYGILQKEERYQRQLQTPKMNAVIPTHNSDLSLQLNIEIQAL</sequence>
<dbReference type="InParanoid" id="I7MCI9"/>
<reference evidence="3" key="1">
    <citation type="journal article" date="2006" name="PLoS Biol.">
        <title>Macronuclear genome sequence of the ciliate Tetrahymena thermophila, a model eukaryote.</title>
        <authorList>
            <person name="Eisen J.A."/>
            <person name="Coyne R.S."/>
            <person name="Wu M."/>
            <person name="Wu D."/>
            <person name="Thiagarajan M."/>
            <person name="Wortman J.R."/>
            <person name="Badger J.H."/>
            <person name="Ren Q."/>
            <person name="Amedeo P."/>
            <person name="Jones K.M."/>
            <person name="Tallon L.J."/>
            <person name="Delcher A.L."/>
            <person name="Salzberg S.L."/>
            <person name="Silva J.C."/>
            <person name="Haas B.J."/>
            <person name="Majoros W.H."/>
            <person name="Farzad M."/>
            <person name="Carlton J.M."/>
            <person name="Smith R.K. Jr."/>
            <person name="Garg J."/>
            <person name="Pearlman R.E."/>
            <person name="Karrer K.M."/>
            <person name="Sun L."/>
            <person name="Manning G."/>
            <person name="Elde N.C."/>
            <person name="Turkewitz A.P."/>
            <person name="Asai D.J."/>
            <person name="Wilkes D.E."/>
            <person name="Wang Y."/>
            <person name="Cai H."/>
            <person name="Collins K."/>
            <person name="Stewart B.A."/>
            <person name="Lee S.R."/>
            <person name="Wilamowska K."/>
            <person name="Weinberg Z."/>
            <person name="Ruzzo W.L."/>
            <person name="Wloga D."/>
            <person name="Gaertig J."/>
            <person name="Frankel J."/>
            <person name="Tsao C.-C."/>
            <person name="Gorovsky M.A."/>
            <person name="Keeling P.J."/>
            <person name="Waller R.F."/>
            <person name="Patron N.J."/>
            <person name="Cherry J.M."/>
            <person name="Stover N.A."/>
            <person name="Krieger C.J."/>
            <person name="del Toro C."/>
            <person name="Ryder H.F."/>
            <person name="Williamson S.C."/>
            <person name="Barbeau R.A."/>
            <person name="Hamilton E.P."/>
            <person name="Orias E."/>
        </authorList>
    </citation>
    <scope>NUCLEOTIDE SEQUENCE [LARGE SCALE GENOMIC DNA]</scope>
    <source>
        <strain evidence="3">SB210</strain>
    </source>
</reference>
<dbReference type="PROSITE" id="PS50297">
    <property type="entry name" value="ANK_REP_REGION"/>
    <property type="match status" value="1"/>
</dbReference>
<dbReference type="EMBL" id="GG662440">
    <property type="protein sequence ID" value="EAR84031.1"/>
    <property type="molecule type" value="Genomic_DNA"/>
</dbReference>
<evidence type="ECO:0000313" key="2">
    <source>
        <dbReference type="EMBL" id="EAR84031.1"/>
    </source>
</evidence>
<keyword evidence="3" id="KW-1185">Reference proteome</keyword>
<dbReference type="HOGENOM" id="CLU_372813_0_0_1"/>
<dbReference type="Proteomes" id="UP000009168">
    <property type="component" value="Unassembled WGS sequence"/>
</dbReference>
<evidence type="ECO:0000313" key="3">
    <source>
        <dbReference type="Proteomes" id="UP000009168"/>
    </source>
</evidence>
<dbReference type="OrthoDB" id="4567at2759"/>
<dbReference type="Gene3D" id="1.25.40.20">
    <property type="entry name" value="Ankyrin repeat-containing domain"/>
    <property type="match status" value="1"/>
</dbReference>
<dbReference type="OMA" id="IEVEYQL"/>
<accession>I7MCI9</accession>
<dbReference type="KEGG" id="tet:TTHERM_00760780"/>
<dbReference type="SUPFAM" id="SSF48403">
    <property type="entry name" value="Ankyrin repeat"/>
    <property type="match status" value="1"/>
</dbReference>
<dbReference type="GeneID" id="7839891"/>
<keyword evidence="1" id="KW-0040">ANK repeat</keyword>
<dbReference type="Pfam" id="PF12796">
    <property type="entry name" value="Ank_2"/>
    <property type="match status" value="1"/>
</dbReference>
<feature type="repeat" description="ANK" evidence="1">
    <location>
        <begin position="656"/>
        <end position="688"/>
    </location>
</feature>
<organism evidence="2 3">
    <name type="scientific">Tetrahymena thermophila (strain SB210)</name>
    <dbReference type="NCBI Taxonomy" id="312017"/>
    <lineage>
        <taxon>Eukaryota</taxon>
        <taxon>Sar</taxon>
        <taxon>Alveolata</taxon>
        <taxon>Ciliophora</taxon>
        <taxon>Intramacronucleata</taxon>
        <taxon>Oligohymenophorea</taxon>
        <taxon>Hymenostomatida</taxon>
        <taxon>Tetrahymenina</taxon>
        <taxon>Tetrahymenidae</taxon>
        <taxon>Tetrahymena</taxon>
    </lineage>
</organism>
<gene>
    <name evidence="2" type="ORF">TTHERM_00760780</name>
</gene>
<protein>
    <submittedName>
        <fullName evidence="2">Ankyrin repeat protein</fullName>
    </submittedName>
</protein>
<dbReference type="AlphaFoldDB" id="I7MCI9"/>
<dbReference type="PROSITE" id="PS50088">
    <property type="entry name" value="ANK_REPEAT"/>
    <property type="match status" value="1"/>
</dbReference>
<dbReference type="InterPro" id="IPR002110">
    <property type="entry name" value="Ankyrin_rpt"/>
</dbReference>
<dbReference type="SMART" id="SM00248">
    <property type="entry name" value="ANK"/>
    <property type="match status" value="1"/>
</dbReference>
<proteinExistence type="predicted"/>
<evidence type="ECO:0000256" key="1">
    <source>
        <dbReference type="PROSITE-ProRule" id="PRU00023"/>
    </source>
</evidence>
<dbReference type="RefSeq" id="XP_001031694.1">
    <property type="nucleotide sequence ID" value="XM_001031694.1"/>
</dbReference>